<dbReference type="GO" id="GO:0008270">
    <property type="term" value="F:zinc ion binding"/>
    <property type="evidence" value="ECO:0007669"/>
    <property type="project" value="InterPro"/>
</dbReference>
<name>A0A8H4RVW8_9HELO</name>
<dbReference type="Pfam" id="PF04248">
    <property type="entry name" value="NTP_transf_9"/>
    <property type="match status" value="1"/>
</dbReference>
<evidence type="ECO:0000313" key="5">
    <source>
        <dbReference type="Proteomes" id="UP000566819"/>
    </source>
</evidence>
<dbReference type="Gene3D" id="4.10.240.10">
    <property type="entry name" value="Zn(2)-C6 fungal-type DNA-binding domain"/>
    <property type="match status" value="1"/>
</dbReference>
<dbReference type="InterPro" id="IPR038694">
    <property type="entry name" value="DUF427_sf"/>
</dbReference>
<gene>
    <name evidence="4" type="ORF">G7Y89_g1120</name>
</gene>
<dbReference type="OrthoDB" id="18996at2759"/>
<reference evidence="4 5" key="1">
    <citation type="submission" date="2020-03" db="EMBL/GenBank/DDBJ databases">
        <title>Draft Genome Sequence of Cudoniella acicularis.</title>
        <authorList>
            <person name="Buettner E."/>
            <person name="Kellner H."/>
        </authorList>
    </citation>
    <scope>NUCLEOTIDE SEQUENCE [LARGE SCALE GENOMIC DNA]</scope>
    <source>
        <strain evidence="4 5">DSM 108380</strain>
    </source>
</reference>
<dbReference type="InterPro" id="IPR036864">
    <property type="entry name" value="Zn2-C6_fun-type_DNA-bd_sf"/>
</dbReference>
<evidence type="ECO:0000259" key="3">
    <source>
        <dbReference type="Pfam" id="PF04248"/>
    </source>
</evidence>
<keyword evidence="5" id="KW-1185">Reference proteome</keyword>
<accession>A0A8H4RVW8</accession>
<dbReference type="Pfam" id="PF00172">
    <property type="entry name" value="Zn_clus"/>
    <property type="match status" value="1"/>
</dbReference>
<dbReference type="Gene3D" id="2.170.150.40">
    <property type="entry name" value="Domain of unknown function (DUF427)"/>
    <property type="match status" value="1"/>
</dbReference>
<evidence type="ECO:0000259" key="2">
    <source>
        <dbReference type="Pfam" id="PF00172"/>
    </source>
</evidence>
<organism evidence="4 5">
    <name type="scientific">Cudoniella acicularis</name>
    <dbReference type="NCBI Taxonomy" id="354080"/>
    <lineage>
        <taxon>Eukaryota</taxon>
        <taxon>Fungi</taxon>
        <taxon>Dikarya</taxon>
        <taxon>Ascomycota</taxon>
        <taxon>Pezizomycotina</taxon>
        <taxon>Leotiomycetes</taxon>
        <taxon>Helotiales</taxon>
        <taxon>Tricladiaceae</taxon>
        <taxon>Cudoniella</taxon>
    </lineage>
</organism>
<dbReference type="CDD" id="cd00067">
    <property type="entry name" value="GAL4"/>
    <property type="match status" value="1"/>
</dbReference>
<dbReference type="GO" id="GO:0001228">
    <property type="term" value="F:DNA-binding transcription activator activity, RNA polymerase II-specific"/>
    <property type="evidence" value="ECO:0007669"/>
    <property type="project" value="TreeGrafter"/>
</dbReference>
<feature type="domain" description="Zn(2)-C6 fungal-type" evidence="2">
    <location>
        <begin position="16"/>
        <end position="39"/>
    </location>
</feature>
<dbReference type="PANTHER" id="PTHR47784:SF5">
    <property type="entry name" value="STEROL UPTAKE CONTROL PROTEIN 2"/>
    <property type="match status" value="1"/>
</dbReference>
<dbReference type="InterPro" id="IPR001138">
    <property type="entry name" value="Zn2Cys6_DnaBD"/>
</dbReference>
<keyword evidence="1" id="KW-0539">Nucleus</keyword>
<comment type="caution">
    <text evidence="4">The sequence shown here is derived from an EMBL/GenBank/DDBJ whole genome shotgun (WGS) entry which is preliminary data.</text>
</comment>
<dbReference type="Proteomes" id="UP000566819">
    <property type="component" value="Unassembled WGS sequence"/>
</dbReference>
<dbReference type="AlphaFoldDB" id="A0A8H4RVW8"/>
<evidence type="ECO:0000256" key="1">
    <source>
        <dbReference type="ARBA" id="ARBA00023242"/>
    </source>
</evidence>
<sequence length="487" mass="55115">MDIQQAQPPPPPPPQVKCDELKPKCSRCIRYSEDCIYSPIPSGPSSRFARTTADFSGPIQVPKDVNNSTTELNLGDLELLQNWIFHAYEGFGDGKPGDSIIWQRDIPELAVKHPFLMRGILAVSALHKGRMKPEEKPHYLATAAYHQNLALPSYRYIVDDVVHRMDEDNCRAILAFGTLTSVYAFASPHPPGSILFAGLCSSTGVPEWIRMIRGKRNIRDIAKGWDVEGVFLSSERHFLESPDLSLSPDDGELTLLDQRIESLGPGIVEDAEERFIYHETLMLLRKCFAMPYQPNSPLGFKFVIFLWVELVPALGDLRVYILMNIKTESLRIKHVIVFLINGGFRQPRNPATPHLIIFNFMNVIRIRINLSSKYSFANKQTLRLINTMVKGKATATVSGRTIAETDEYEVVEGNIYFPPSSVNMSYMSKTDLSTHCPRKGDASYYSINLDKTELKNAAWYYPDPKEKAKNIKDYVAFYKNIVTVETE</sequence>
<dbReference type="InterPro" id="IPR053157">
    <property type="entry name" value="Sterol_Uptake_Regulator"/>
</dbReference>
<evidence type="ECO:0000313" key="4">
    <source>
        <dbReference type="EMBL" id="KAF4636962.1"/>
    </source>
</evidence>
<dbReference type="PANTHER" id="PTHR47784">
    <property type="entry name" value="STEROL UPTAKE CONTROL PROTEIN 2"/>
    <property type="match status" value="1"/>
</dbReference>
<proteinExistence type="predicted"/>
<dbReference type="EMBL" id="JAAMPI010000041">
    <property type="protein sequence ID" value="KAF4636962.1"/>
    <property type="molecule type" value="Genomic_DNA"/>
</dbReference>
<feature type="domain" description="DUF427" evidence="3">
    <location>
        <begin position="394"/>
        <end position="479"/>
    </location>
</feature>
<protein>
    <recommendedName>
        <fullName evidence="6">DUF427 domain-containing protein</fullName>
    </recommendedName>
</protein>
<dbReference type="SUPFAM" id="SSF57701">
    <property type="entry name" value="Zn2/Cys6 DNA-binding domain"/>
    <property type="match status" value="1"/>
</dbReference>
<dbReference type="InterPro" id="IPR007361">
    <property type="entry name" value="DUF427"/>
</dbReference>
<evidence type="ECO:0008006" key="6">
    <source>
        <dbReference type="Google" id="ProtNLM"/>
    </source>
</evidence>